<dbReference type="RefSeq" id="NP_859411.1">
    <property type="nucleotide sequence ID" value="NC_004914.3"/>
</dbReference>
<protein>
    <submittedName>
        <fullName evidence="2">Uncharacterized protein</fullName>
    </submittedName>
</protein>
<accession>Q7Y2H2</accession>
<feature type="transmembrane region" description="Helical" evidence="1">
    <location>
        <begin position="6"/>
        <end position="26"/>
    </location>
</feature>
<organism evidence="2 3">
    <name type="scientific">Escherichia phage Stx2 II</name>
    <dbReference type="NCBI Taxonomy" id="194949"/>
    <lineage>
        <taxon>Viruses</taxon>
        <taxon>Duplodnaviria</taxon>
        <taxon>Heunggongvirae</taxon>
        <taxon>Uroviricota</taxon>
        <taxon>Caudoviricetes</taxon>
        <taxon>Sepvirinae</taxon>
        <taxon>Traversvirus</taxon>
        <taxon>Traversvirus II</taxon>
    </lineage>
</organism>
<evidence type="ECO:0000313" key="3">
    <source>
        <dbReference type="Proteomes" id="UP000000983"/>
    </source>
</evidence>
<evidence type="ECO:0000313" key="2">
    <source>
        <dbReference type="EMBL" id="BAC78148.1"/>
    </source>
</evidence>
<dbReference type="EMBL" id="AP005154">
    <property type="protein sequence ID" value="BAC78148.1"/>
    <property type="molecule type" value="Genomic_DNA"/>
</dbReference>
<name>Q7Y2H2_9CAUD</name>
<dbReference type="KEGG" id="vg:2653335"/>
<keyword evidence="1" id="KW-1133">Transmembrane helix</keyword>
<keyword evidence="1" id="KW-0472">Membrane</keyword>
<reference evidence="2 3" key="1">
    <citation type="journal article" date="2003" name="J. Bacteriol.">
        <title>Genome analysis of a novel Shiga toxin 1 (Stx1)-converting phage which is closely related to Stx2-converting phages but not to other Stx1-converting phages.</title>
        <authorList>
            <person name="Sato T."/>
            <person name="Shimizu T."/>
            <person name="Watarai M."/>
            <person name="Kobayashi M."/>
            <person name="Kano S."/>
            <person name="Hamabata T."/>
            <person name="Takeda Y."/>
            <person name="Yamasaki S."/>
        </authorList>
    </citation>
    <scope>NUCLEOTIDE SEQUENCE</scope>
    <source>
        <strain evidence="2">Stx2 phage-II</strain>
    </source>
</reference>
<proteinExistence type="predicted"/>
<keyword evidence="1" id="KW-0812">Transmembrane</keyword>
<keyword evidence="3" id="KW-1185">Reference proteome</keyword>
<dbReference type="GeneID" id="2653335"/>
<dbReference type="Proteomes" id="UP000000983">
    <property type="component" value="Segment"/>
</dbReference>
<evidence type="ECO:0000256" key="1">
    <source>
        <dbReference type="SAM" id="Phobius"/>
    </source>
</evidence>
<sequence>MSCPSIWATLSALLINILLGSFQLFLHSDQPLSEDEIIPFSGVCQSGAGCIIHAGGAGGFTHGTGAGGVDPQALTTSGNISTQSFIFSSRIG</sequence>